<evidence type="ECO:0000256" key="1">
    <source>
        <dbReference type="ARBA" id="ARBA00012417"/>
    </source>
</evidence>
<comment type="catalytic activity">
    <reaction evidence="8">
        <text>DNA(n) + a 2'-deoxyribonucleoside 5'-triphosphate = DNA(n+1) + diphosphate</text>
        <dbReference type="Rhea" id="RHEA:22508"/>
        <dbReference type="Rhea" id="RHEA-COMP:17339"/>
        <dbReference type="Rhea" id="RHEA-COMP:17340"/>
        <dbReference type="ChEBI" id="CHEBI:33019"/>
        <dbReference type="ChEBI" id="CHEBI:61560"/>
        <dbReference type="ChEBI" id="CHEBI:173112"/>
        <dbReference type="EC" id="2.7.7.7"/>
    </reaction>
</comment>
<proteinExistence type="inferred from homology"/>
<name>A0A562I1I4_9GAMM</name>
<dbReference type="AlphaFoldDB" id="A0A562I1I4"/>
<evidence type="ECO:0000256" key="9">
    <source>
        <dbReference type="NCBIfam" id="TIGR01128"/>
    </source>
</evidence>
<keyword evidence="4" id="KW-0548">Nucleotidyltransferase</keyword>
<dbReference type="NCBIfam" id="TIGR01128">
    <property type="entry name" value="holA"/>
    <property type="match status" value="1"/>
</dbReference>
<evidence type="ECO:0000313" key="12">
    <source>
        <dbReference type="EMBL" id="TWH64564.1"/>
    </source>
</evidence>
<evidence type="ECO:0000256" key="6">
    <source>
        <dbReference type="ARBA" id="ARBA00022932"/>
    </source>
</evidence>
<evidence type="ECO:0000256" key="3">
    <source>
        <dbReference type="ARBA" id="ARBA00022679"/>
    </source>
</evidence>
<evidence type="ECO:0000256" key="4">
    <source>
        <dbReference type="ARBA" id="ARBA00022695"/>
    </source>
</evidence>
<dbReference type="InterPro" id="IPR008921">
    <property type="entry name" value="DNA_pol3_clamp-load_cplx_C"/>
</dbReference>
<gene>
    <name evidence="12" type="ORF">LX59_02234</name>
</gene>
<reference evidence="12 13" key="1">
    <citation type="submission" date="2019-07" db="EMBL/GenBank/DDBJ databases">
        <title>Genomic Encyclopedia of Type Strains, Phase I: the one thousand microbial genomes (KMG-I) project.</title>
        <authorList>
            <person name="Kyrpides N."/>
        </authorList>
    </citation>
    <scope>NUCLEOTIDE SEQUENCE [LARGE SCALE GENOMIC DNA]</scope>
    <source>
        <strain evidence="12 13">DSM 375</strain>
    </source>
</reference>
<dbReference type="InterPro" id="IPR027417">
    <property type="entry name" value="P-loop_NTPase"/>
</dbReference>
<dbReference type="Gene3D" id="1.10.8.60">
    <property type="match status" value="1"/>
</dbReference>
<keyword evidence="13" id="KW-1185">Reference proteome</keyword>
<dbReference type="GO" id="GO:0003677">
    <property type="term" value="F:DNA binding"/>
    <property type="evidence" value="ECO:0007669"/>
    <property type="project" value="InterPro"/>
</dbReference>
<dbReference type="SUPFAM" id="SSF48019">
    <property type="entry name" value="post-AAA+ oligomerization domain-like"/>
    <property type="match status" value="1"/>
</dbReference>
<dbReference type="InterPro" id="IPR032780">
    <property type="entry name" value="DNA_pol3_delt_C"/>
</dbReference>
<dbReference type="Gene3D" id="1.20.272.10">
    <property type="match status" value="1"/>
</dbReference>
<dbReference type="Pfam" id="PF06144">
    <property type="entry name" value="DNA_pol3_delta"/>
    <property type="match status" value="1"/>
</dbReference>
<evidence type="ECO:0000256" key="8">
    <source>
        <dbReference type="ARBA" id="ARBA00049244"/>
    </source>
</evidence>
<dbReference type="InterPro" id="IPR005790">
    <property type="entry name" value="DNA_polIII_delta"/>
</dbReference>
<dbReference type="Pfam" id="PF14840">
    <property type="entry name" value="DNA_pol3_delt_C"/>
    <property type="match status" value="1"/>
</dbReference>
<dbReference type="Proteomes" id="UP000319627">
    <property type="component" value="Unassembled WGS sequence"/>
</dbReference>
<dbReference type="EC" id="2.7.7.7" evidence="1 9"/>
<evidence type="ECO:0000256" key="7">
    <source>
        <dbReference type="ARBA" id="ARBA00034754"/>
    </source>
</evidence>
<evidence type="ECO:0000259" key="10">
    <source>
        <dbReference type="Pfam" id="PF06144"/>
    </source>
</evidence>
<evidence type="ECO:0000256" key="5">
    <source>
        <dbReference type="ARBA" id="ARBA00022705"/>
    </source>
</evidence>
<dbReference type="EMBL" id="VLKG01000008">
    <property type="protein sequence ID" value="TWH64564.1"/>
    <property type="molecule type" value="Genomic_DNA"/>
</dbReference>
<dbReference type="PANTHER" id="PTHR34388">
    <property type="entry name" value="DNA POLYMERASE III SUBUNIT DELTA"/>
    <property type="match status" value="1"/>
</dbReference>
<organism evidence="12 13">
    <name type="scientific">Azomonas agilis</name>
    <dbReference type="NCBI Taxonomy" id="116849"/>
    <lineage>
        <taxon>Bacteria</taxon>
        <taxon>Pseudomonadati</taxon>
        <taxon>Pseudomonadota</taxon>
        <taxon>Gammaproteobacteria</taxon>
        <taxon>Pseudomonadales</taxon>
        <taxon>Pseudomonadaceae</taxon>
        <taxon>Azomonas</taxon>
    </lineage>
</organism>
<dbReference type="InterPro" id="IPR010372">
    <property type="entry name" value="DNA_pol3_delta_N"/>
</dbReference>
<keyword evidence="5" id="KW-0235">DNA replication</keyword>
<feature type="domain" description="DNA polymerase III delta N-terminal" evidence="10">
    <location>
        <begin position="20"/>
        <end position="129"/>
    </location>
</feature>
<dbReference type="RefSeq" id="WP_144571935.1">
    <property type="nucleotide sequence ID" value="NZ_VLKG01000008.1"/>
</dbReference>
<keyword evidence="6" id="KW-0239">DNA-directed DNA polymerase</keyword>
<sequence>MKLSSAQLERHLKDALAPVYVISGDDPLLTQEAADSIRQAARQQGFDERQVFYADAQFDWSLLLEAGASLSLFTQRRLLELRLPSTKPGDKGAAVLLDYLRHLNPDNLLLISLPRLDGATQKTKWAKALLESPEVQFISLWPIEAAQLPRWLGQRLSRAGLSATPEALALIAERVEGNLLAAAQEVDKLALLAKQGRIDAALVQSCVGDSARYTLFDLLDSLLAGRAAHALQSLRGLRAEGTEAPILLWGISRELRLLTQLAYQQHQGIPLDQALAQIRPPIWDKRRPLIQKALERTPREYWNLWLREAQYIDASIKGQIDSDPWMGLERLVLTMAGQILRLPSELK</sequence>
<comment type="caution">
    <text evidence="12">The sequence shown here is derived from an EMBL/GenBank/DDBJ whole genome shotgun (WGS) entry which is preliminary data.</text>
</comment>
<evidence type="ECO:0000313" key="13">
    <source>
        <dbReference type="Proteomes" id="UP000319627"/>
    </source>
</evidence>
<dbReference type="GO" id="GO:0006261">
    <property type="term" value="P:DNA-templated DNA replication"/>
    <property type="evidence" value="ECO:0007669"/>
    <property type="project" value="TreeGrafter"/>
</dbReference>
<dbReference type="PANTHER" id="PTHR34388:SF1">
    <property type="entry name" value="DNA POLYMERASE III SUBUNIT DELTA"/>
    <property type="match status" value="1"/>
</dbReference>
<dbReference type="OrthoDB" id="9770982at2"/>
<dbReference type="Gene3D" id="3.40.50.300">
    <property type="entry name" value="P-loop containing nucleotide triphosphate hydrolases"/>
    <property type="match status" value="1"/>
</dbReference>
<evidence type="ECO:0000259" key="11">
    <source>
        <dbReference type="Pfam" id="PF14840"/>
    </source>
</evidence>
<evidence type="ECO:0000256" key="2">
    <source>
        <dbReference type="ARBA" id="ARBA00017703"/>
    </source>
</evidence>
<dbReference type="FunFam" id="3.40.50.300:FF:001131">
    <property type="entry name" value="DNA polymerase III subunit delta"/>
    <property type="match status" value="1"/>
</dbReference>
<keyword evidence="3" id="KW-0808">Transferase</keyword>
<protein>
    <recommendedName>
        <fullName evidence="2 9">DNA polymerase III subunit delta</fullName>
        <ecNumber evidence="1 9">2.7.7.7</ecNumber>
    </recommendedName>
</protein>
<accession>A0A562I1I4</accession>
<dbReference type="GO" id="GO:0003887">
    <property type="term" value="F:DNA-directed DNA polymerase activity"/>
    <property type="evidence" value="ECO:0007669"/>
    <property type="project" value="UniProtKB-UniRule"/>
</dbReference>
<dbReference type="SUPFAM" id="SSF52540">
    <property type="entry name" value="P-loop containing nucleoside triphosphate hydrolases"/>
    <property type="match status" value="1"/>
</dbReference>
<comment type="similarity">
    <text evidence="7">Belongs to the DNA polymerase HolA subunit family.</text>
</comment>
<feature type="domain" description="DNA polymerase III subunit delta C-terminal" evidence="11">
    <location>
        <begin position="216"/>
        <end position="338"/>
    </location>
</feature>
<dbReference type="GO" id="GO:0009360">
    <property type="term" value="C:DNA polymerase III complex"/>
    <property type="evidence" value="ECO:0007669"/>
    <property type="project" value="UniProtKB-UniRule"/>
</dbReference>
<dbReference type="CDD" id="cd18138">
    <property type="entry name" value="HLD_clamp_pol_III_delta"/>
    <property type="match status" value="1"/>
</dbReference>